<dbReference type="InterPro" id="IPR019734">
    <property type="entry name" value="TPR_rpt"/>
</dbReference>
<sequence length="615" mass="67394">MSRHADTVLKSTLLGRVTCLIAAGLVSVSIGASPLVAQETIVDEPATDNATEAPAEKAPPPIASGEKTKMDPGQADLDEAVIARIDAKSRKQIESVATLLESALAKGLSEENTAFAKKMLGSVLLQRSQSIAGEMMRSRGRAAAKLRDEALISLEDAVKNDDTLIEAYLLIARFNMLPGGNRDEVLKAATKAIGLLEDRPTEQSAAYLLRASTYDDDQNDLRMEDLNAAIKTNADNLEALQLRAALRLSEQDVDGAIEDLEKVLAKDPTNQQVAQTAVQQLVEKNRVEEALDLITKTLEAKPNEGLLRMRGILYRMKGKDAEAEADFNKALAMQPRDPMSLLQRAEIALSRKDIKSAKADLKTATKMAPGLEQVDQAIYVRCLIAIEEGRMADAIRDMKILVSKDPANSMRQMQLANLYMADERTRKAIETFTLVIDREPNNAAALRLRGDALLAIGDHKEAIADFERALKINEKSGDVTDRELSGVLNNLAWVLATSPNDDARNGKRAVELAERAVERAKQAKEDAGPDADIKIYSYAHVLSTLAAAYAEAGDMEKAIEWSTKSVEMGEEEDHEQVEQLRKELESYQAGKPWREKQETEENDVPIISADDLIDT</sequence>
<dbReference type="SMART" id="SM00028">
    <property type="entry name" value="TPR"/>
    <property type="match status" value="6"/>
</dbReference>
<dbReference type="InterPro" id="IPR011990">
    <property type="entry name" value="TPR-like_helical_dom_sf"/>
</dbReference>
<dbReference type="InterPro" id="IPR050498">
    <property type="entry name" value="Ycf3"/>
</dbReference>
<reference evidence="5 6" key="1">
    <citation type="submission" date="2019-02" db="EMBL/GenBank/DDBJ databases">
        <title>Deep-cultivation of Planctomycetes and their phenomic and genomic characterization uncovers novel biology.</title>
        <authorList>
            <person name="Wiegand S."/>
            <person name="Jogler M."/>
            <person name="Boedeker C."/>
            <person name="Pinto D."/>
            <person name="Vollmers J."/>
            <person name="Rivas-Marin E."/>
            <person name="Kohn T."/>
            <person name="Peeters S.H."/>
            <person name="Heuer A."/>
            <person name="Rast P."/>
            <person name="Oberbeckmann S."/>
            <person name="Bunk B."/>
            <person name="Jeske O."/>
            <person name="Meyerdierks A."/>
            <person name="Storesund J.E."/>
            <person name="Kallscheuer N."/>
            <person name="Luecker S."/>
            <person name="Lage O.M."/>
            <person name="Pohl T."/>
            <person name="Merkel B.J."/>
            <person name="Hornburger P."/>
            <person name="Mueller R.-W."/>
            <person name="Bruemmer F."/>
            <person name="Labrenz M."/>
            <person name="Spormann A.M."/>
            <person name="Op den Camp H."/>
            <person name="Overmann J."/>
            <person name="Amann R."/>
            <person name="Jetten M.S.M."/>
            <person name="Mascher T."/>
            <person name="Medema M.H."/>
            <person name="Devos D.P."/>
            <person name="Kaster A.-K."/>
            <person name="Ovreas L."/>
            <person name="Rohde M."/>
            <person name="Galperin M.Y."/>
            <person name="Jogler C."/>
        </authorList>
    </citation>
    <scope>NUCLEOTIDE SEQUENCE [LARGE SCALE GENOMIC DNA]</scope>
    <source>
        <strain evidence="5 6">K23_9</strain>
    </source>
</reference>
<dbReference type="RefSeq" id="WP_145419413.1">
    <property type="nucleotide sequence ID" value="NZ_CP036526.1"/>
</dbReference>
<feature type="region of interest" description="Disordered" evidence="4">
    <location>
        <begin position="45"/>
        <end position="71"/>
    </location>
</feature>
<keyword evidence="1" id="KW-0677">Repeat</keyword>
<feature type="compositionally biased region" description="Basic and acidic residues" evidence="4">
    <location>
        <begin position="576"/>
        <end position="585"/>
    </location>
</feature>
<feature type="repeat" description="TPR" evidence="3">
    <location>
        <begin position="409"/>
        <end position="442"/>
    </location>
</feature>
<keyword evidence="6" id="KW-1185">Reference proteome</keyword>
<evidence type="ECO:0000313" key="5">
    <source>
        <dbReference type="EMBL" id="QDT11609.1"/>
    </source>
</evidence>
<dbReference type="PANTHER" id="PTHR44858:SF1">
    <property type="entry name" value="UDP-N-ACETYLGLUCOSAMINE--PEPTIDE N-ACETYLGLUCOSAMINYLTRANSFERASE SPINDLY-RELATED"/>
    <property type="match status" value="1"/>
</dbReference>
<dbReference type="EMBL" id="CP036526">
    <property type="protein sequence ID" value="QDT11609.1"/>
    <property type="molecule type" value="Genomic_DNA"/>
</dbReference>
<evidence type="ECO:0000313" key="6">
    <source>
        <dbReference type="Proteomes" id="UP000319817"/>
    </source>
</evidence>
<name>A0A517NWX0_9BACT</name>
<dbReference type="Proteomes" id="UP000319817">
    <property type="component" value="Chromosome"/>
</dbReference>
<feature type="region of interest" description="Disordered" evidence="4">
    <location>
        <begin position="566"/>
        <end position="615"/>
    </location>
</feature>
<evidence type="ECO:0000256" key="3">
    <source>
        <dbReference type="PROSITE-ProRule" id="PRU00339"/>
    </source>
</evidence>
<feature type="repeat" description="TPR" evidence="3">
    <location>
        <begin position="304"/>
        <end position="337"/>
    </location>
</feature>
<dbReference type="Gene3D" id="1.25.40.10">
    <property type="entry name" value="Tetratricopeptide repeat domain"/>
    <property type="match status" value="3"/>
</dbReference>
<dbReference type="SUPFAM" id="SSF48452">
    <property type="entry name" value="TPR-like"/>
    <property type="match status" value="1"/>
</dbReference>
<dbReference type="PANTHER" id="PTHR44858">
    <property type="entry name" value="TETRATRICOPEPTIDE REPEAT PROTEIN 6"/>
    <property type="match status" value="1"/>
</dbReference>
<organism evidence="5 6">
    <name type="scientific">Stieleria marina</name>
    <dbReference type="NCBI Taxonomy" id="1930275"/>
    <lineage>
        <taxon>Bacteria</taxon>
        <taxon>Pseudomonadati</taxon>
        <taxon>Planctomycetota</taxon>
        <taxon>Planctomycetia</taxon>
        <taxon>Pirellulales</taxon>
        <taxon>Pirellulaceae</taxon>
        <taxon>Stieleria</taxon>
    </lineage>
</organism>
<dbReference type="Pfam" id="PF14559">
    <property type="entry name" value="TPR_19"/>
    <property type="match status" value="1"/>
</dbReference>
<dbReference type="Pfam" id="PF13432">
    <property type="entry name" value="TPR_16"/>
    <property type="match status" value="1"/>
</dbReference>
<feature type="repeat" description="TPR" evidence="3">
    <location>
        <begin position="443"/>
        <end position="476"/>
    </location>
</feature>
<proteinExistence type="predicted"/>
<evidence type="ECO:0000256" key="4">
    <source>
        <dbReference type="SAM" id="MobiDB-lite"/>
    </source>
</evidence>
<keyword evidence="2 3" id="KW-0802">TPR repeat</keyword>
<gene>
    <name evidence="5" type="ORF">K239x_36090</name>
</gene>
<protein>
    <submittedName>
        <fullName evidence="5">Tetratricopeptide repeat protein</fullName>
    </submittedName>
</protein>
<dbReference type="OrthoDB" id="250076at2"/>
<dbReference type="AlphaFoldDB" id="A0A517NWX0"/>
<evidence type="ECO:0000256" key="1">
    <source>
        <dbReference type="ARBA" id="ARBA00022737"/>
    </source>
</evidence>
<accession>A0A517NWX0</accession>
<evidence type="ECO:0000256" key="2">
    <source>
        <dbReference type="ARBA" id="ARBA00022803"/>
    </source>
</evidence>
<feature type="repeat" description="TPR" evidence="3">
    <location>
        <begin position="539"/>
        <end position="572"/>
    </location>
</feature>
<dbReference type="PROSITE" id="PS50005">
    <property type="entry name" value="TPR"/>
    <property type="match status" value="4"/>
</dbReference>